<evidence type="ECO:0000313" key="1">
    <source>
        <dbReference type="EMBL" id="KAF6748641.1"/>
    </source>
</evidence>
<reference evidence="1 2" key="1">
    <citation type="submission" date="2020-07" db="EMBL/GenBank/DDBJ databases">
        <title>Comparative genomics of pyrophilous fungi reveals a link between fire events and developmental genes.</title>
        <authorList>
            <consortium name="DOE Joint Genome Institute"/>
            <person name="Steindorff A.S."/>
            <person name="Carver A."/>
            <person name="Calhoun S."/>
            <person name="Stillman K."/>
            <person name="Liu H."/>
            <person name="Lipzen A."/>
            <person name="Pangilinan J."/>
            <person name="Labutti K."/>
            <person name="Bruns T.D."/>
            <person name="Grigoriev I.V."/>
        </authorList>
    </citation>
    <scope>NUCLEOTIDE SEQUENCE [LARGE SCALE GENOMIC DNA]</scope>
    <source>
        <strain evidence="1 2">CBS 144469</strain>
    </source>
</reference>
<gene>
    <name evidence="1" type="ORF">DFP72DRAFT_767476</name>
</gene>
<keyword evidence="2" id="KW-1185">Reference proteome</keyword>
<dbReference type="Proteomes" id="UP000521943">
    <property type="component" value="Unassembled WGS sequence"/>
</dbReference>
<comment type="caution">
    <text evidence="1">The sequence shown here is derived from an EMBL/GenBank/DDBJ whole genome shotgun (WGS) entry which is preliminary data.</text>
</comment>
<evidence type="ECO:0000313" key="2">
    <source>
        <dbReference type="Proteomes" id="UP000521943"/>
    </source>
</evidence>
<name>A0A8H6M1B4_9AGAR</name>
<accession>A0A8H6M1B4</accession>
<dbReference type="OrthoDB" id="3053906at2759"/>
<dbReference type="AlphaFoldDB" id="A0A8H6M1B4"/>
<dbReference type="EMBL" id="JACGCI010000069">
    <property type="protein sequence ID" value="KAF6748641.1"/>
    <property type="molecule type" value="Genomic_DNA"/>
</dbReference>
<sequence>MRSLGAHHGIGMPIRWKRAVCEDALREHRCVQCVGLYYVLSPIAPLKALKPGRGHWLDSSDTALEWESSFDIPTDVYPPRPTTMHDIATAMKGYCSELRPDVIEESGCSVCGQLSKRSELMPLDHSAYDMTILEQFGCTRMERTSLNEPIREMKGPVLD</sequence>
<protein>
    <submittedName>
        <fullName evidence="1">Uncharacterized protein</fullName>
    </submittedName>
</protein>
<proteinExistence type="predicted"/>
<feature type="non-terminal residue" evidence="1">
    <location>
        <position position="159"/>
    </location>
</feature>
<organism evidence="1 2">
    <name type="scientific">Ephemerocybe angulata</name>
    <dbReference type="NCBI Taxonomy" id="980116"/>
    <lineage>
        <taxon>Eukaryota</taxon>
        <taxon>Fungi</taxon>
        <taxon>Dikarya</taxon>
        <taxon>Basidiomycota</taxon>
        <taxon>Agaricomycotina</taxon>
        <taxon>Agaricomycetes</taxon>
        <taxon>Agaricomycetidae</taxon>
        <taxon>Agaricales</taxon>
        <taxon>Agaricineae</taxon>
        <taxon>Psathyrellaceae</taxon>
        <taxon>Ephemerocybe</taxon>
    </lineage>
</organism>